<gene>
    <name evidence="3" type="ORF">MONBRDRAFT_26551</name>
</gene>
<evidence type="ECO:0000313" key="4">
    <source>
        <dbReference type="Proteomes" id="UP000001357"/>
    </source>
</evidence>
<name>A9V2P7_MONBE</name>
<evidence type="ECO:0000259" key="2">
    <source>
        <dbReference type="Pfam" id="PF02582"/>
    </source>
</evidence>
<dbReference type="InterPro" id="IPR003734">
    <property type="entry name" value="DUF155"/>
</dbReference>
<dbReference type="RefSeq" id="XP_001747003.1">
    <property type="nucleotide sequence ID" value="XM_001746951.1"/>
</dbReference>
<dbReference type="KEGG" id="mbr:MONBRDRAFT_26551"/>
<dbReference type="FunCoup" id="A9V2P7">
    <property type="interactions" value="584"/>
</dbReference>
<dbReference type="STRING" id="81824.A9V2P7"/>
<dbReference type="InterPro" id="IPR051624">
    <property type="entry name" value="RMD1/Sad1-interacting"/>
</dbReference>
<dbReference type="OMA" id="WITNDIK"/>
<dbReference type="Pfam" id="PF02582">
    <property type="entry name" value="DUF155"/>
    <property type="match status" value="1"/>
</dbReference>
<dbReference type="eggNOG" id="KOG2861">
    <property type="taxonomic scope" value="Eukaryota"/>
</dbReference>
<keyword evidence="4" id="KW-1185">Reference proteome</keyword>
<dbReference type="EMBL" id="CH991555">
    <property type="protein sequence ID" value="EDQ88410.1"/>
    <property type="molecule type" value="Genomic_DNA"/>
</dbReference>
<sequence length="330" mass="38093">MLRALTSRWRPGAMPLCSFRALQSEARAKTWEVHALKTARSYSLPKLDSVLARQTMFVKTPFVNELAQHVRHITLNYDNNADHQRVFIFSSGAIIAWGLRPNVLRALFSLLRAVESDPISQRLAEQEHEILLYTLDGGQRSFLRKGLIHLADQDLPTTQHEHDYLAFHSSEDAQVGDRSLEQFAVSHAVALSIELGILETELATFAQKIEWITNDIKEGRELRISRSTVLQLYGELLSLRHNLNRSTELSDFYWDREELEVLFDSACRFLDIEARRRLCNERVSYHSELAELLRITLSERHSTLLEWGIIGLITVEVAFELMHYAERWLA</sequence>
<reference evidence="3 4" key="1">
    <citation type="journal article" date="2008" name="Nature">
        <title>The genome of the choanoflagellate Monosiga brevicollis and the origin of metazoans.</title>
        <authorList>
            <consortium name="JGI Sequencing"/>
            <person name="King N."/>
            <person name="Westbrook M.J."/>
            <person name="Young S.L."/>
            <person name="Kuo A."/>
            <person name="Abedin M."/>
            <person name="Chapman J."/>
            <person name="Fairclough S."/>
            <person name="Hellsten U."/>
            <person name="Isogai Y."/>
            <person name="Letunic I."/>
            <person name="Marr M."/>
            <person name="Pincus D."/>
            <person name="Putnam N."/>
            <person name="Rokas A."/>
            <person name="Wright K.J."/>
            <person name="Zuzow R."/>
            <person name="Dirks W."/>
            <person name="Good M."/>
            <person name="Goodstein D."/>
            <person name="Lemons D."/>
            <person name="Li W."/>
            <person name="Lyons J.B."/>
            <person name="Morris A."/>
            <person name="Nichols S."/>
            <person name="Richter D.J."/>
            <person name="Salamov A."/>
            <person name="Bork P."/>
            <person name="Lim W.A."/>
            <person name="Manning G."/>
            <person name="Miller W.T."/>
            <person name="McGinnis W."/>
            <person name="Shapiro H."/>
            <person name="Tjian R."/>
            <person name="Grigoriev I.V."/>
            <person name="Rokhsar D."/>
        </authorList>
    </citation>
    <scope>NUCLEOTIDE SEQUENCE [LARGE SCALE GENOMIC DNA]</scope>
    <source>
        <strain evidence="4">MX1 / ATCC 50154</strain>
    </source>
</reference>
<dbReference type="PANTHER" id="PTHR16255:SF1">
    <property type="entry name" value="REQUIRED FOR MEIOTIC NUCLEAR DIVISION PROTEIN 1 HOMOLOG"/>
    <property type="match status" value="1"/>
</dbReference>
<dbReference type="Proteomes" id="UP000001357">
    <property type="component" value="Unassembled WGS sequence"/>
</dbReference>
<evidence type="ECO:0000313" key="3">
    <source>
        <dbReference type="EMBL" id="EDQ88410.1"/>
    </source>
</evidence>
<accession>A9V2P7</accession>
<protein>
    <recommendedName>
        <fullName evidence="2">DUF155 domain-containing protein</fullName>
    </recommendedName>
</protein>
<dbReference type="AlphaFoldDB" id="A9V2P7"/>
<dbReference type="PANTHER" id="PTHR16255">
    <property type="entry name" value="REQUIRED FOR MEIOTIC NUCLEAR DIVISION PROTEIN 1 HOMOLOG"/>
    <property type="match status" value="1"/>
</dbReference>
<proteinExistence type="inferred from homology"/>
<evidence type="ECO:0000256" key="1">
    <source>
        <dbReference type="ARBA" id="ARBA00008306"/>
    </source>
</evidence>
<organism evidence="3 4">
    <name type="scientific">Monosiga brevicollis</name>
    <name type="common">Choanoflagellate</name>
    <dbReference type="NCBI Taxonomy" id="81824"/>
    <lineage>
        <taxon>Eukaryota</taxon>
        <taxon>Choanoflagellata</taxon>
        <taxon>Craspedida</taxon>
        <taxon>Salpingoecidae</taxon>
        <taxon>Monosiga</taxon>
    </lineage>
</organism>
<dbReference type="GO" id="GO:0005739">
    <property type="term" value="C:mitochondrion"/>
    <property type="evidence" value="ECO:0007669"/>
    <property type="project" value="UniProtKB-ARBA"/>
</dbReference>
<dbReference type="InParanoid" id="A9V2P7"/>
<dbReference type="GeneID" id="5892108"/>
<comment type="similarity">
    <text evidence="1">Belongs to the RMD1/sif2 family.</text>
</comment>
<feature type="domain" description="DUF155" evidence="2">
    <location>
        <begin position="86"/>
        <end position="280"/>
    </location>
</feature>
<dbReference type="GO" id="GO:0070131">
    <property type="term" value="P:positive regulation of mitochondrial translation"/>
    <property type="evidence" value="ECO:0000318"/>
    <property type="project" value="GO_Central"/>
</dbReference>